<dbReference type="InterPro" id="IPR050204">
    <property type="entry name" value="AraC_XylS_family_regulators"/>
</dbReference>
<dbReference type="AlphaFoldDB" id="A0A1G6WQ38"/>
<evidence type="ECO:0000256" key="2">
    <source>
        <dbReference type="ARBA" id="ARBA00023125"/>
    </source>
</evidence>
<dbReference type="InterPro" id="IPR018060">
    <property type="entry name" value="HTH_AraC"/>
</dbReference>
<evidence type="ECO:0000256" key="3">
    <source>
        <dbReference type="ARBA" id="ARBA00023163"/>
    </source>
</evidence>
<dbReference type="PANTHER" id="PTHR46796:SF15">
    <property type="entry name" value="BLL1074 PROTEIN"/>
    <property type="match status" value="1"/>
</dbReference>
<reference evidence="4 5" key="1">
    <citation type="submission" date="2016-10" db="EMBL/GenBank/DDBJ databases">
        <authorList>
            <person name="de Groot N.N."/>
        </authorList>
    </citation>
    <scope>NUCLEOTIDE SEQUENCE [LARGE SCALE GENOMIC DNA]</scope>
    <source>
        <strain evidence="4 5">CGMCC 4.5506</strain>
    </source>
</reference>
<dbReference type="Proteomes" id="UP000199494">
    <property type="component" value="Unassembled WGS sequence"/>
</dbReference>
<dbReference type="GO" id="GO:0043565">
    <property type="term" value="F:sequence-specific DNA binding"/>
    <property type="evidence" value="ECO:0007669"/>
    <property type="project" value="InterPro"/>
</dbReference>
<evidence type="ECO:0000313" key="4">
    <source>
        <dbReference type="EMBL" id="SDD67992.1"/>
    </source>
</evidence>
<evidence type="ECO:0000313" key="5">
    <source>
        <dbReference type="Proteomes" id="UP000199494"/>
    </source>
</evidence>
<dbReference type="STRING" id="530584.SAMN05421630_11165"/>
<name>A0A1G6WQ38_9PSEU</name>
<proteinExistence type="predicted"/>
<dbReference type="Pfam" id="PF12833">
    <property type="entry name" value="HTH_18"/>
    <property type="match status" value="1"/>
</dbReference>
<protein>
    <submittedName>
        <fullName evidence="4">AraC-type DNA-binding protein</fullName>
    </submittedName>
</protein>
<keyword evidence="1" id="KW-0805">Transcription regulation</keyword>
<accession>A0A1G6WQ38</accession>
<evidence type="ECO:0000256" key="1">
    <source>
        <dbReference type="ARBA" id="ARBA00023015"/>
    </source>
</evidence>
<dbReference type="SMART" id="SM00342">
    <property type="entry name" value="HTH_ARAC"/>
    <property type="match status" value="1"/>
</dbReference>
<dbReference type="PROSITE" id="PS01124">
    <property type="entry name" value="HTH_ARAC_FAMILY_2"/>
    <property type="match status" value="1"/>
</dbReference>
<keyword evidence="5" id="KW-1185">Reference proteome</keyword>
<dbReference type="PANTHER" id="PTHR46796">
    <property type="entry name" value="HTH-TYPE TRANSCRIPTIONAL ACTIVATOR RHAS-RELATED"/>
    <property type="match status" value="1"/>
</dbReference>
<gene>
    <name evidence="4" type="ORF">SAMN05421630_11165</name>
</gene>
<keyword evidence="3" id="KW-0804">Transcription</keyword>
<dbReference type="Gene3D" id="1.10.10.60">
    <property type="entry name" value="Homeodomain-like"/>
    <property type="match status" value="1"/>
</dbReference>
<keyword evidence="2 4" id="KW-0238">DNA-binding</keyword>
<organism evidence="4 5">
    <name type="scientific">Prauserella marina</name>
    <dbReference type="NCBI Taxonomy" id="530584"/>
    <lineage>
        <taxon>Bacteria</taxon>
        <taxon>Bacillati</taxon>
        <taxon>Actinomycetota</taxon>
        <taxon>Actinomycetes</taxon>
        <taxon>Pseudonocardiales</taxon>
        <taxon>Pseudonocardiaceae</taxon>
        <taxon>Prauserella</taxon>
    </lineage>
</organism>
<dbReference type="GO" id="GO:0003700">
    <property type="term" value="F:DNA-binding transcription factor activity"/>
    <property type="evidence" value="ECO:0007669"/>
    <property type="project" value="InterPro"/>
</dbReference>
<sequence>MSMAGFHDRGAGPVDVRVVPHPAVTLVLEFGDGPLVVDAATGRQQRGSLVAGFTHDAVRVRGENVECVQVRLSPLAAFAVLGVSSAELDHVVVTLDDLWGSAAARVRQRVGEVRSWQDRFALADDILTRRIAEGPSADPEVAFAWSRILGSNGGVRVEELASESGWSRKRLWSRFREQIGLSPKRAARLVRFDHAVHRLAVGADAAMTAVESGYVDQSHLNRDVLAFSGITPATMAGETWLAVDHIAWKDRGKNELS</sequence>
<dbReference type="EMBL" id="FMZE01000011">
    <property type="protein sequence ID" value="SDD67992.1"/>
    <property type="molecule type" value="Genomic_DNA"/>
</dbReference>